<reference evidence="2" key="1">
    <citation type="submission" date="2023-10" db="EMBL/GenBank/DDBJ databases">
        <authorList>
            <person name="Chen Y."/>
            <person name="Shah S."/>
            <person name="Dougan E. K."/>
            <person name="Thang M."/>
            <person name="Chan C."/>
        </authorList>
    </citation>
    <scope>NUCLEOTIDE SEQUENCE [LARGE SCALE GENOMIC DNA]</scope>
</reference>
<keyword evidence="3" id="KW-1185">Reference proteome</keyword>
<evidence type="ECO:0008006" key="4">
    <source>
        <dbReference type="Google" id="ProtNLM"/>
    </source>
</evidence>
<accession>A0ABN9RN52</accession>
<proteinExistence type="predicted"/>
<name>A0ABN9RN52_9DINO</name>
<dbReference type="EMBL" id="CAUYUJ010006980">
    <property type="protein sequence ID" value="CAK0819231.1"/>
    <property type="molecule type" value="Genomic_DNA"/>
</dbReference>
<keyword evidence="1" id="KW-0472">Membrane</keyword>
<keyword evidence="1" id="KW-1133">Transmembrane helix</keyword>
<evidence type="ECO:0000256" key="1">
    <source>
        <dbReference type="SAM" id="Phobius"/>
    </source>
</evidence>
<dbReference type="Proteomes" id="UP001189429">
    <property type="component" value="Unassembled WGS sequence"/>
</dbReference>
<feature type="transmembrane region" description="Helical" evidence="1">
    <location>
        <begin position="49"/>
        <end position="69"/>
    </location>
</feature>
<organism evidence="2 3">
    <name type="scientific">Prorocentrum cordatum</name>
    <dbReference type="NCBI Taxonomy" id="2364126"/>
    <lineage>
        <taxon>Eukaryota</taxon>
        <taxon>Sar</taxon>
        <taxon>Alveolata</taxon>
        <taxon>Dinophyceae</taxon>
        <taxon>Prorocentrales</taxon>
        <taxon>Prorocentraceae</taxon>
        <taxon>Prorocentrum</taxon>
    </lineage>
</organism>
<protein>
    <recommendedName>
        <fullName evidence="4">Transmembrane protein 138</fullName>
    </recommendedName>
</protein>
<evidence type="ECO:0000313" key="2">
    <source>
        <dbReference type="EMBL" id="CAK0819231.1"/>
    </source>
</evidence>
<keyword evidence="1" id="KW-0812">Transmembrane</keyword>
<sequence>MQCLRGCCGPLPALPLWVRRLLMALNLLSVLWIVVSSTEEGDDVGLEVATDWIVIAGTLGQAMLLYRLLARPRRTAARLHLQSLGTLAACNALRALGVSHWSIRRAVSCHWPRCWPRSRWPASAPRCGTGAGAPPWAWRAKTVWRSARSRCAPHPARLVARLWPARPGAPLPPLRKLLEHAVLPAAALAAGTLLEAAPAVATRPES</sequence>
<comment type="caution">
    <text evidence="2">The sequence shown here is derived from an EMBL/GenBank/DDBJ whole genome shotgun (WGS) entry which is preliminary data.</text>
</comment>
<evidence type="ECO:0000313" key="3">
    <source>
        <dbReference type="Proteomes" id="UP001189429"/>
    </source>
</evidence>
<feature type="transmembrane region" description="Helical" evidence="1">
    <location>
        <begin position="21"/>
        <end position="37"/>
    </location>
</feature>
<gene>
    <name evidence="2" type="ORF">PCOR1329_LOCUS21263</name>
</gene>